<gene>
    <name evidence="2" type="ORF">FH608_018545</name>
</gene>
<protein>
    <submittedName>
        <fullName evidence="2">Uncharacterized protein</fullName>
    </submittedName>
</protein>
<proteinExistence type="predicted"/>
<keyword evidence="3" id="KW-1185">Reference proteome</keyword>
<reference evidence="2 3" key="1">
    <citation type="submission" date="2019-10" db="EMBL/GenBank/DDBJ databases">
        <title>Nonomuraea sp. nov., isolated from Phyllanthus amarus.</title>
        <authorList>
            <person name="Klykleung N."/>
            <person name="Tanasupawat S."/>
        </authorList>
    </citation>
    <scope>NUCLEOTIDE SEQUENCE [LARGE SCALE GENOMIC DNA]</scope>
    <source>
        <strain evidence="2 3">PA1-10</strain>
    </source>
</reference>
<feature type="compositionally biased region" description="Pro residues" evidence="1">
    <location>
        <begin position="131"/>
        <end position="145"/>
    </location>
</feature>
<dbReference type="EMBL" id="VDLX02000006">
    <property type="protein sequence ID" value="KAB8194171.1"/>
    <property type="molecule type" value="Genomic_DNA"/>
</dbReference>
<organism evidence="2 3">
    <name type="scientific">Nonomuraea phyllanthi</name>
    <dbReference type="NCBI Taxonomy" id="2219224"/>
    <lineage>
        <taxon>Bacteria</taxon>
        <taxon>Bacillati</taxon>
        <taxon>Actinomycetota</taxon>
        <taxon>Actinomycetes</taxon>
        <taxon>Streptosporangiales</taxon>
        <taxon>Streptosporangiaceae</taxon>
        <taxon>Nonomuraea</taxon>
    </lineage>
</organism>
<dbReference type="AlphaFoldDB" id="A0A5C4WI65"/>
<feature type="region of interest" description="Disordered" evidence="1">
    <location>
        <begin position="125"/>
        <end position="145"/>
    </location>
</feature>
<comment type="caution">
    <text evidence="2">The sequence shown here is derived from an EMBL/GenBank/DDBJ whole genome shotgun (WGS) entry which is preliminary data.</text>
</comment>
<accession>A0A5C4WI65</accession>
<evidence type="ECO:0000256" key="1">
    <source>
        <dbReference type="SAM" id="MobiDB-lite"/>
    </source>
</evidence>
<name>A0A5C4WI65_9ACTN</name>
<sequence>MAVSCGRPLTGLVSGLLRQSGVGPLGHGAGTSDLAVGVPADHAAPVLPVRVTATAVSIGPLVRPGDAAGHGAESGECDPVLAGVAAGVIAGIVVRVLGGHGERHAEERIVDVLHAEGRIRVVERTASAPAGPAPDSPTPAGPAPGGPVLGAACRHAARHHLTERRVPLRRGARPLVRAMSRIAGGLPLVPAAGHAGAVRAYLLADLDGGPRRYAVDPVAGELVELPGAAGQAGDLPALVLAHDPCVRERLLPGDTGLMLAQLADDAHTAGWRVRAAVPRVPPDLGAGGGRAAVVAELAPVRPRARPAGRARPAAGCHPGDEPLDGARLARVISRALARVEETWGHGHLRCVAYARNIRNTAPGTAWWTGEPDRRRDAALPALEGQLADRGLSPAALLLFTAHATDARTRMEAAMAAATVRLLAARAGMGATLVAGLPEDLSLGRSVLYGCALGSPSTGPPDRFPDLVVW</sequence>
<dbReference type="Proteomes" id="UP000312512">
    <property type="component" value="Unassembled WGS sequence"/>
</dbReference>
<evidence type="ECO:0000313" key="3">
    <source>
        <dbReference type="Proteomes" id="UP000312512"/>
    </source>
</evidence>
<evidence type="ECO:0000313" key="2">
    <source>
        <dbReference type="EMBL" id="KAB8194171.1"/>
    </source>
</evidence>